<dbReference type="PANTHER" id="PTHR45691:SF6">
    <property type="entry name" value="PROTEIN DIAPHANOUS"/>
    <property type="match status" value="1"/>
</dbReference>
<feature type="compositionally biased region" description="Low complexity" evidence="1">
    <location>
        <begin position="524"/>
        <end position="538"/>
    </location>
</feature>
<feature type="compositionally biased region" description="Pro residues" evidence="1">
    <location>
        <begin position="414"/>
        <end position="427"/>
    </location>
</feature>
<feature type="compositionally biased region" description="Low complexity" evidence="1">
    <location>
        <begin position="573"/>
        <end position="586"/>
    </location>
</feature>
<feature type="compositionally biased region" description="Low complexity" evidence="1">
    <location>
        <begin position="97"/>
        <end position="109"/>
    </location>
</feature>
<feature type="compositionally biased region" description="Basic and acidic residues" evidence="1">
    <location>
        <begin position="1062"/>
        <end position="1077"/>
    </location>
</feature>
<dbReference type="GO" id="GO:0005884">
    <property type="term" value="C:actin filament"/>
    <property type="evidence" value="ECO:0007669"/>
    <property type="project" value="TreeGrafter"/>
</dbReference>
<dbReference type="AlphaFoldDB" id="A0A836B7H3"/>
<feature type="compositionally biased region" description="Basic residues" evidence="1">
    <location>
        <begin position="914"/>
        <end position="930"/>
    </location>
</feature>
<accession>A0A836B7H3</accession>
<feature type="region of interest" description="Disordered" evidence="1">
    <location>
        <begin position="844"/>
        <end position="898"/>
    </location>
</feature>
<dbReference type="PANTHER" id="PTHR45691">
    <property type="entry name" value="PROTEIN DIAPHANOUS"/>
    <property type="match status" value="1"/>
</dbReference>
<feature type="region of interest" description="Disordered" evidence="1">
    <location>
        <begin position="1062"/>
        <end position="1123"/>
    </location>
</feature>
<feature type="compositionally biased region" description="Low complexity" evidence="1">
    <location>
        <begin position="866"/>
        <end position="898"/>
    </location>
</feature>
<feature type="compositionally biased region" description="Acidic residues" evidence="1">
    <location>
        <begin position="1"/>
        <end position="13"/>
    </location>
</feature>
<feature type="region of interest" description="Disordered" evidence="1">
    <location>
        <begin position="346"/>
        <end position="369"/>
    </location>
</feature>
<gene>
    <name evidence="2" type="ORF">HYH02_000066</name>
</gene>
<feature type="compositionally biased region" description="Low complexity" evidence="1">
    <location>
        <begin position="783"/>
        <end position="795"/>
    </location>
</feature>
<evidence type="ECO:0000313" key="2">
    <source>
        <dbReference type="EMBL" id="KAG2449962.1"/>
    </source>
</evidence>
<organism evidence="2 3">
    <name type="scientific">Chlamydomonas schloesseri</name>
    <dbReference type="NCBI Taxonomy" id="2026947"/>
    <lineage>
        <taxon>Eukaryota</taxon>
        <taxon>Viridiplantae</taxon>
        <taxon>Chlorophyta</taxon>
        <taxon>core chlorophytes</taxon>
        <taxon>Chlorophyceae</taxon>
        <taxon>CS clade</taxon>
        <taxon>Chlamydomonadales</taxon>
        <taxon>Chlamydomonadaceae</taxon>
        <taxon>Chlamydomonas</taxon>
    </lineage>
</organism>
<feature type="region of interest" description="Disordered" evidence="1">
    <location>
        <begin position="1"/>
        <end position="129"/>
    </location>
</feature>
<dbReference type="InterPro" id="IPR036322">
    <property type="entry name" value="WD40_repeat_dom_sf"/>
</dbReference>
<reference evidence="2" key="1">
    <citation type="journal article" date="2020" name="bioRxiv">
        <title>Comparative genomics of Chlamydomonas.</title>
        <authorList>
            <person name="Craig R.J."/>
            <person name="Hasan A.R."/>
            <person name="Ness R.W."/>
            <person name="Keightley P.D."/>
        </authorList>
    </citation>
    <scope>NUCLEOTIDE SEQUENCE</scope>
    <source>
        <strain evidence="2">CCAP 11/173</strain>
    </source>
</reference>
<protein>
    <submittedName>
        <fullName evidence="2">Uncharacterized protein</fullName>
    </submittedName>
</protein>
<keyword evidence="3" id="KW-1185">Reference proteome</keyword>
<dbReference type="EMBL" id="JAEHOD010000012">
    <property type="protein sequence ID" value="KAG2449962.1"/>
    <property type="molecule type" value="Genomic_DNA"/>
</dbReference>
<comment type="caution">
    <text evidence="2">The sequence shown here is derived from an EMBL/GenBank/DDBJ whole genome shotgun (WGS) entry which is preliminary data.</text>
</comment>
<feature type="compositionally biased region" description="Acidic residues" evidence="1">
    <location>
        <begin position="52"/>
        <end position="76"/>
    </location>
</feature>
<dbReference type="SUPFAM" id="SSF50978">
    <property type="entry name" value="WD40 repeat-like"/>
    <property type="match status" value="1"/>
</dbReference>
<feature type="region of interest" description="Disordered" evidence="1">
    <location>
        <begin position="914"/>
        <end position="934"/>
    </location>
</feature>
<feature type="region of interest" description="Disordered" evidence="1">
    <location>
        <begin position="573"/>
        <end position="595"/>
    </location>
</feature>
<proteinExistence type="predicted"/>
<feature type="compositionally biased region" description="Pro residues" evidence="1">
    <location>
        <begin position="261"/>
        <end position="274"/>
    </location>
</feature>
<feature type="compositionally biased region" description="Gly residues" evidence="1">
    <location>
        <begin position="1084"/>
        <end position="1101"/>
    </location>
</feature>
<dbReference type="Proteomes" id="UP000613740">
    <property type="component" value="Unassembled WGS sequence"/>
</dbReference>
<dbReference type="GO" id="GO:0030041">
    <property type="term" value="P:actin filament polymerization"/>
    <property type="evidence" value="ECO:0007669"/>
    <property type="project" value="TreeGrafter"/>
</dbReference>
<dbReference type="InterPro" id="IPR051412">
    <property type="entry name" value="Formin_Homology_Diaphanous_sf"/>
</dbReference>
<feature type="compositionally biased region" description="Pro residues" evidence="1">
    <location>
        <begin position="513"/>
        <end position="523"/>
    </location>
</feature>
<feature type="compositionally biased region" description="Pro residues" evidence="1">
    <location>
        <begin position="773"/>
        <end position="782"/>
    </location>
</feature>
<name>A0A836B7H3_9CHLO</name>
<feature type="compositionally biased region" description="Gly residues" evidence="1">
    <location>
        <begin position="77"/>
        <end position="96"/>
    </location>
</feature>
<evidence type="ECO:0000256" key="1">
    <source>
        <dbReference type="SAM" id="MobiDB-lite"/>
    </source>
</evidence>
<feature type="compositionally biased region" description="Low complexity" evidence="1">
    <location>
        <begin position="203"/>
        <end position="260"/>
    </location>
</feature>
<feature type="region of interest" description="Disordered" evidence="1">
    <location>
        <begin position="407"/>
        <end position="427"/>
    </location>
</feature>
<evidence type="ECO:0000313" key="3">
    <source>
        <dbReference type="Proteomes" id="UP000613740"/>
    </source>
</evidence>
<sequence length="1123" mass="114727">MDMEVDESSESLGEDSTSEHTSEDEPDDALGHILIQNPQDVALLDDLLAGEMSDEDEDEDEHEHEDGEEAWGEGEEGSGVGSGSEPGEVGAAGGSGDASTSDSEAGSEATDSDDQYRRATTRKVSRHATAIERNMSSGVVADLPTATQRGCLLYARPDVWGAFDCNTKAQHFQTMDCLAVIPPPPPPSRQAAKPVVGTGGASGSSSRAAAGPQAAAAAATAATAQPPQPAASGPAAAPGAAAPSASVPAGPAAAAGAPGTSAPPPLMTLPPPPVPAEDEPLEVLIGGPQRLSVCRVPAPGQPGGLQVVCSAALQTNHYSLAVSPDGRFIAAGGDRGFLYIFAYQRGTPQQPPQGSPQEQADAARDQAGSSSSAGVGAVAAVSVAAAPAAGLLARGGGGPAAAAAAAARQGSVAPPSPQPDAPDLPEPPARLVRLVSFAFPVRGGFWGMNNNIRFGCFGGALRLLVAAQDKAVYIFNVPAWDGSAAALPALADYRHFTCGDLQRWTVGWATHPPPFLQPPPPSFAPTASGPSRGAQQQAAAAAAAAAAAQPQQTQTLQAVLAAATAPAPAQAKPASGAAAEAAAAADAEAEERRRFPNKGAQAYWRSRIPAPQFAAVTQPDISLAARTPCFSAAPAPEDGEGVGEGAGQLILEAVPTTAAIVDFPTALNCAEPSPDGRWLAVGCDEPLIYLVPAGPDYMHRPIEVLLAPLPGHALPGRLAPGCQYVKFNERSDRLAASFDSLFSVLVWNVPQRQLMLTLRHQQWQPPLALSFVPTPPPPPARPQRPQAQPQPLADPGARMPGPSATAAAARAVAAAGATSSLLLHATDRQHIVAVDVDAPRTTLTRLSIKPRGQREGPAARPPLLSPAPTAQQLQEAAAQEAAAAQAAAGAGPQEDAENAEQLLAERVAALRRARQRERERRARRRARRPPHINGLLTTADGRLLVATNDEVLTFRLLTPATPWSAATHRLMPPAFRAAVRTLLLAAAGAGAGSPSAAAATAAAEAGAGAAVPSAHPTGLSSLPHDAIEHIIAEAAAPRVAWAHCEAHHVLAFPTLDIWAEQPHQRQREAGEGVREEAEAVEEAGGAGPGPSGSGGGSGRGAAGQVVGWDQDPWEAWDVANREA</sequence>
<dbReference type="OrthoDB" id="545814at2759"/>
<feature type="region of interest" description="Disordered" evidence="1">
    <location>
        <begin position="768"/>
        <end position="805"/>
    </location>
</feature>
<feature type="region of interest" description="Disordered" evidence="1">
    <location>
        <begin position="182"/>
        <end position="274"/>
    </location>
</feature>
<feature type="region of interest" description="Disordered" evidence="1">
    <location>
        <begin position="513"/>
        <end position="538"/>
    </location>
</feature>